<name>A0A6P1GAW6_9RICK</name>
<organism evidence="2 3">
    <name type="scientific">Neorickettsia findlayensis</name>
    <dbReference type="NCBI Taxonomy" id="2686014"/>
    <lineage>
        <taxon>Bacteria</taxon>
        <taxon>Pseudomonadati</taxon>
        <taxon>Pseudomonadota</taxon>
        <taxon>Alphaproteobacteria</taxon>
        <taxon>Rickettsiales</taxon>
        <taxon>Anaplasmataceae</taxon>
        <taxon>Neorickettsia</taxon>
    </lineage>
</organism>
<feature type="transmembrane region" description="Helical" evidence="1">
    <location>
        <begin position="108"/>
        <end position="129"/>
    </location>
</feature>
<protein>
    <submittedName>
        <fullName evidence="2">Uncharacterized protein</fullName>
    </submittedName>
</protein>
<evidence type="ECO:0000313" key="3">
    <source>
        <dbReference type="Proteomes" id="UP000464912"/>
    </source>
</evidence>
<dbReference type="AlphaFoldDB" id="A0A6P1GAW6"/>
<gene>
    <name evidence="2" type="ORF">GP480_02715</name>
</gene>
<keyword evidence="1" id="KW-0812">Transmembrane</keyword>
<reference evidence="2 3" key="2">
    <citation type="journal article" date="2020" name="MBio">
        <title>Isolation and Molecular Analysis of a Novel Neorickettsia Species That Causes Potomac Horse Fever.</title>
        <authorList>
            <person name="Teymournejad O."/>
            <person name="Lin M."/>
            <person name="Bekebrede H."/>
            <person name="Kamr A."/>
            <person name="Toribio R.E."/>
            <person name="Arroyo L.G."/>
            <person name="Baird J.D."/>
            <person name="Rikihisa Y."/>
        </authorList>
    </citation>
    <scope>NUCLEOTIDE SEQUENCE [LARGE SCALE GENOMIC DNA]</scope>
    <source>
        <strain evidence="2 3">Fin17</strain>
    </source>
</reference>
<proteinExistence type="predicted"/>
<reference evidence="2 3" key="1">
    <citation type="journal article" date="2020" name="MBio">
        <title>Erratum for Teymournejad et al., 'Isolation and Molecular Analysis of a Novel Neorickettsia Species That Causes Potomac Horse Fever'.</title>
        <authorList>
            <person name="Teymournejad O."/>
            <person name="Lin M."/>
            <person name="Bekebrede H."/>
            <person name="Kamr A."/>
            <person name="Toribio R.E."/>
            <person name="Arroyo L.G."/>
            <person name="Baird J.D."/>
            <person name="Rikihisa Y."/>
        </authorList>
    </citation>
    <scope>NUCLEOTIDE SEQUENCE [LARGE SCALE GENOMIC DNA]</scope>
    <source>
        <strain evidence="2 3">Fin17</strain>
    </source>
</reference>
<keyword evidence="3" id="KW-1185">Reference proteome</keyword>
<evidence type="ECO:0000313" key="2">
    <source>
        <dbReference type="EMBL" id="QHD65343.1"/>
    </source>
</evidence>
<dbReference type="KEGG" id="nef:GP480_02715"/>
<feature type="transmembrane region" description="Helical" evidence="1">
    <location>
        <begin position="135"/>
        <end position="155"/>
    </location>
</feature>
<dbReference type="RefSeq" id="WP_160095651.1">
    <property type="nucleotide sequence ID" value="NZ_CP047224.1"/>
</dbReference>
<accession>A0A6P1GAW6</accession>
<feature type="transmembrane region" description="Helical" evidence="1">
    <location>
        <begin position="43"/>
        <end position="65"/>
    </location>
</feature>
<dbReference type="Proteomes" id="UP000464912">
    <property type="component" value="Chromosome"/>
</dbReference>
<dbReference type="EMBL" id="CP047224">
    <property type="protein sequence ID" value="QHD65343.1"/>
    <property type="molecule type" value="Genomic_DNA"/>
</dbReference>
<keyword evidence="1" id="KW-1133">Transmembrane helix</keyword>
<keyword evidence="1" id="KW-0472">Membrane</keyword>
<sequence>MKCAKAKENVRGKHCGVLLEILSIAALRGAAMALSMLRGQKKVTYILLAMSILLQMVISSSVLYVSHTRSGTCNHIKVAYEKSCMILSSSREGYTPFEKQKKRIRPTFIAEIMAQMASGVGVTVVTFFYKEGRLAISGYATLMLFFFILGSLSSLSSVVDRRESSVYVAKLNAVLDDVLARQSSTTDTLSTMTEKTKKVYCDVQQVEVQRANGL</sequence>
<evidence type="ECO:0000256" key="1">
    <source>
        <dbReference type="SAM" id="Phobius"/>
    </source>
</evidence>
<feature type="transmembrane region" description="Helical" evidence="1">
    <location>
        <begin position="15"/>
        <end position="37"/>
    </location>
</feature>